<evidence type="ECO:0000313" key="1">
    <source>
        <dbReference type="EMBL" id="KAJ9580778.1"/>
    </source>
</evidence>
<name>A0AAD7ZJ12_DIPPU</name>
<protein>
    <submittedName>
        <fullName evidence="1">Uncharacterized protein</fullName>
    </submittedName>
</protein>
<keyword evidence="2" id="KW-1185">Reference proteome</keyword>
<evidence type="ECO:0000313" key="2">
    <source>
        <dbReference type="Proteomes" id="UP001233999"/>
    </source>
</evidence>
<accession>A0AAD7ZJ12</accession>
<dbReference type="Proteomes" id="UP001233999">
    <property type="component" value="Unassembled WGS sequence"/>
</dbReference>
<proteinExistence type="predicted"/>
<gene>
    <name evidence="1" type="ORF">L9F63_024044</name>
</gene>
<comment type="caution">
    <text evidence="1">The sequence shown here is derived from an EMBL/GenBank/DDBJ whole genome shotgun (WGS) entry which is preliminary data.</text>
</comment>
<dbReference type="AlphaFoldDB" id="A0AAD7ZJ12"/>
<reference evidence="1" key="1">
    <citation type="journal article" date="2023" name="IScience">
        <title>Live-bearing cockroach genome reveals convergent evolutionary mechanisms linked to viviparity in insects and beyond.</title>
        <authorList>
            <person name="Fouks B."/>
            <person name="Harrison M.C."/>
            <person name="Mikhailova A.A."/>
            <person name="Marchal E."/>
            <person name="English S."/>
            <person name="Carruthers M."/>
            <person name="Jennings E.C."/>
            <person name="Chiamaka E.L."/>
            <person name="Frigard R.A."/>
            <person name="Pippel M."/>
            <person name="Attardo G.M."/>
            <person name="Benoit J.B."/>
            <person name="Bornberg-Bauer E."/>
            <person name="Tobe S.S."/>
        </authorList>
    </citation>
    <scope>NUCLEOTIDE SEQUENCE</scope>
    <source>
        <strain evidence="1">Stay&amp;Tobe</strain>
    </source>
</reference>
<sequence length="128" mass="15414">MLSHPYAPEVDIGHYNNQELNFKSMLRKFLRYEEKFVKIVKKLHLSESFVKFSSKIFLIRYEEKFMLPSILKNSSFIFEFGRQCRSLNARTLHCIVEHVRYSLINIFKSRMRAALCEKHIFSPFIFLK</sequence>
<feature type="non-terminal residue" evidence="1">
    <location>
        <position position="1"/>
    </location>
</feature>
<reference evidence="1" key="2">
    <citation type="submission" date="2023-05" db="EMBL/GenBank/DDBJ databases">
        <authorList>
            <person name="Fouks B."/>
        </authorList>
    </citation>
    <scope>NUCLEOTIDE SEQUENCE</scope>
    <source>
        <strain evidence="1">Stay&amp;Tobe</strain>
        <tissue evidence="1">Testes</tissue>
    </source>
</reference>
<dbReference type="EMBL" id="JASPKZ010008156">
    <property type="protein sequence ID" value="KAJ9580778.1"/>
    <property type="molecule type" value="Genomic_DNA"/>
</dbReference>
<organism evidence="1 2">
    <name type="scientific">Diploptera punctata</name>
    <name type="common">Pacific beetle cockroach</name>
    <dbReference type="NCBI Taxonomy" id="6984"/>
    <lineage>
        <taxon>Eukaryota</taxon>
        <taxon>Metazoa</taxon>
        <taxon>Ecdysozoa</taxon>
        <taxon>Arthropoda</taxon>
        <taxon>Hexapoda</taxon>
        <taxon>Insecta</taxon>
        <taxon>Pterygota</taxon>
        <taxon>Neoptera</taxon>
        <taxon>Polyneoptera</taxon>
        <taxon>Dictyoptera</taxon>
        <taxon>Blattodea</taxon>
        <taxon>Blaberoidea</taxon>
        <taxon>Blaberidae</taxon>
        <taxon>Diplopterinae</taxon>
        <taxon>Diploptera</taxon>
    </lineage>
</organism>